<dbReference type="PANTHER" id="PTHR33418">
    <property type="entry name" value="HELICASE-ASSOCIATED"/>
    <property type="match status" value="1"/>
</dbReference>
<keyword evidence="3" id="KW-0378">Hydrolase</keyword>
<protein>
    <submittedName>
        <fullName evidence="3">DEAD/DEAH box helicase</fullName>
    </submittedName>
</protein>
<dbReference type="SMART" id="SM00487">
    <property type="entry name" value="DEXDc"/>
    <property type="match status" value="1"/>
</dbReference>
<dbReference type="SUPFAM" id="SSF52540">
    <property type="entry name" value="P-loop containing nucleoside triphosphate hydrolases"/>
    <property type="match status" value="1"/>
</dbReference>
<dbReference type="PANTHER" id="PTHR33418:SF1">
    <property type="entry name" value="HELICASE-ASSOCIATED DOMAIN-CONTAINING PROTEIN"/>
    <property type="match status" value="1"/>
</dbReference>
<evidence type="ECO:0000313" key="3">
    <source>
        <dbReference type="EMBL" id="GAA2052159.1"/>
    </source>
</evidence>
<evidence type="ECO:0000259" key="2">
    <source>
        <dbReference type="PROSITE" id="PS51194"/>
    </source>
</evidence>
<dbReference type="Gene3D" id="6.10.140.530">
    <property type="match status" value="4"/>
</dbReference>
<keyword evidence="3" id="KW-0347">Helicase</keyword>
<dbReference type="SMART" id="SM00490">
    <property type="entry name" value="HELICc"/>
    <property type="match status" value="1"/>
</dbReference>
<proteinExistence type="predicted"/>
<feature type="domain" description="Helicase ATP-binding" evidence="1">
    <location>
        <begin position="23"/>
        <end position="207"/>
    </location>
</feature>
<dbReference type="PROSITE" id="PS51194">
    <property type="entry name" value="HELICASE_CTER"/>
    <property type="match status" value="1"/>
</dbReference>
<organism evidence="3 4">
    <name type="scientific">Catenulispora yoronensis</name>
    <dbReference type="NCBI Taxonomy" id="450799"/>
    <lineage>
        <taxon>Bacteria</taxon>
        <taxon>Bacillati</taxon>
        <taxon>Actinomycetota</taxon>
        <taxon>Actinomycetes</taxon>
        <taxon>Catenulisporales</taxon>
        <taxon>Catenulisporaceae</taxon>
        <taxon>Catenulispora</taxon>
    </lineage>
</organism>
<dbReference type="Gene3D" id="3.40.50.300">
    <property type="entry name" value="P-loop containing nucleotide triphosphate hydrolases"/>
    <property type="match status" value="2"/>
</dbReference>
<dbReference type="InterPro" id="IPR006935">
    <property type="entry name" value="Helicase/UvrB_N"/>
</dbReference>
<gene>
    <name evidence="3" type="ORF">GCM10009839_69310</name>
</gene>
<dbReference type="InterPro" id="IPR005114">
    <property type="entry name" value="Helicase_assoc"/>
</dbReference>
<evidence type="ECO:0000259" key="1">
    <source>
        <dbReference type="PROSITE" id="PS51192"/>
    </source>
</evidence>
<dbReference type="CDD" id="cd18785">
    <property type="entry name" value="SF2_C"/>
    <property type="match status" value="1"/>
</dbReference>
<sequence>MGDGWRGSGQLWPHQIDAVGAVLGQVGTGGRTSVVAACGTGKTRIGAEVAARLGVVGRVLVVVPTIELMVQALAVYRAGAGGRAVVAVCGDASLAEREMVEGRPGVVVTTVPDVLAQVLAGRGGATVLSTYASVPVVAAAHAHHGLAEWDLIVVDEAHRTTGKAGGAWKAVHRDAQVPARRRLYMTATPRVSIGEGDELVSMDDRAVFGSVAYRLPFSSAIDLGLLADYRVVMPMVTSDEALRLTANEAVGLRLGAGVLSPALVAGQIAVLRTMGEFGVRRAISYHHRVAAARTWASTLPATAGLMPNVGLGALWSGHVSGAQSPTLRRRVLDRLADPGGELVVVSNARVLNEGVDVPAVDAVVFAEPRRSAIDTIQAVGRAMRTGGRTDKTATIVVPLVLAEGQSPQAALETSVWDGVWMVLRALRDHDDRLAEQLRLLRTGLGQGRGFQPFGPEHRLPPWMTITGIEVPDDFAQAVVIRAVRAATPSWDEYFGAARAFRHAHDGQEIPQDTVTAEGLRIGAWWAKQRAAYNAGILPADRAALLDVEGIVWDQLEEAWLATFAEIAADVERQGHFAFDPQAVTARGVNKLNWASAQRARHRAGKLAAGRIERLEAIGFPWDGAADRWLRRYAEVKAVHDRRGSLLRLPAASREGIWLENQRIAHKSGRLAGWQHALLTQLGVTLADRRDALWANSLAALTAFHAEEGHWTVPPDLTTVDGINLRTWCGTLRAQHANGTLDSKRAELLERAGFPWSPADERWDRRYRELEHFHRAHGHLNLPKGPLYSWLYQQTRKRLDGPLTPARAERLAAIDPLWFDEHASTTSDRTRGYFRLTDASWNQVREILPGSGGAAWADADHRQIIEAILWKIGTGARWNDLPEHLGSFNAIRAWYQQRIQDGTWQAITRRTRMTRNHNQPQGPST</sequence>
<dbReference type="RefSeq" id="WP_344669921.1">
    <property type="nucleotide sequence ID" value="NZ_BAAAQN010000053.1"/>
</dbReference>
<evidence type="ECO:0000313" key="4">
    <source>
        <dbReference type="Proteomes" id="UP001500751"/>
    </source>
</evidence>
<dbReference type="Proteomes" id="UP001500751">
    <property type="component" value="Unassembled WGS sequence"/>
</dbReference>
<comment type="caution">
    <text evidence="3">The sequence shown here is derived from an EMBL/GenBank/DDBJ whole genome shotgun (WGS) entry which is preliminary data.</text>
</comment>
<dbReference type="Pfam" id="PF03457">
    <property type="entry name" value="HA"/>
    <property type="match status" value="4"/>
</dbReference>
<keyword evidence="3" id="KW-0547">Nucleotide-binding</keyword>
<dbReference type="Pfam" id="PF04851">
    <property type="entry name" value="ResIII"/>
    <property type="match status" value="1"/>
</dbReference>
<reference evidence="3 4" key="1">
    <citation type="journal article" date="2019" name="Int. J. Syst. Evol. Microbiol.">
        <title>The Global Catalogue of Microorganisms (GCM) 10K type strain sequencing project: providing services to taxonomists for standard genome sequencing and annotation.</title>
        <authorList>
            <consortium name="The Broad Institute Genomics Platform"/>
            <consortium name="The Broad Institute Genome Sequencing Center for Infectious Disease"/>
            <person name="Wu L."/>
            <person name="Ma J."/>
        </authorList>
    </citation>
    <scope>NUCLEOTIDE SEQUENCE [LARGE SCALE GENOMIC DNA]</scope>
    <source>
        <strain evidence="3 4">JCM 16014</strain>
    </source>
</reference>
<dbReference type="InterPro" id="IPR014001">
    <property type="entry name" value="Helicase_ATP-bd"/>
</dbReference>
<dbReference type="InterPro" id="IPR025161">
    <property type="entry name" value="IS402-like_dom"/>
</dbReference>
<dbReference type="PROSITE" id="PS51192">
    <property type="entry name" value="HELICASE_ATP_BIND_1"/>
    <property type="match status" value="1"/>
</dbReference>
<dbReference type="InterPro" id="IPR001650">
    <property type="entry name" value="Helicase_C-like"/>
</dbReference>
<dbReference type="Pfam" id="PF00271">
    <property type="entry name" value="Helicase_C"/>
    <property type="match status" value="1"/>
</dbReference>
<keyword evidence="4" id="KW-1185">Reference proteome</keyword>
<name>A0ABN2V5Z5_9ACTN</name>
<feature type="domain" description="Helicase C-terminal" evidence="2">
    <location>
        <begin position="270"/>
        <end position="427"/>
    </location>
</feature>
<dbReference type="Pfam" id="PF13340">
    <property type="entry name" value="DUF4096"/>
    <property type="match status" value="1"/>
</dbReference>
<dbReference type="EMBL" id="BAAAQN010000053">
    <property type="protein sequence ID" value="GAA2052159.1"/>
    <property type="molecule type" value="Genomic_DNA"/>
</dbReference>
<dbReference type="GO" id="GO:0004386">
    <property type="term" value="F:helicase activity"/>
    <property type="evidence" value="ECO:0007669"/>
    <property type="project" value="UniProtKB-KW"/>
</dbReference>
<keyword evidence="3" id="KW-0067">ATP-binding</keyword>
<accession>A0ABN2V5Z5</accession>
<dbReference type="InterPro" id="IPR027417">
    <property type="entry name" value="P-loop_NTPase"/>
</dbReference>